<proteinExistence type="predicted"/>
<evidence type="ECO:0000256" key="1">
    <source>
        <dbReference type="SAM" id="MobiDB-lite"/>
    </source>
</evidence>
<feature type="compositionally biased region" description="Basic and acidic residues" evidence="1">
    <location>
        <begin position="74"/>
        <end position="83"/>
    </location>
</feature>
<evidence type="ECO:0000313" key="3">
    <source>
        <dbReference type="EMBL" id="KAJ4861796.1"/>
    </source>
</evidence>
<organism evidence="3 4">
    <name type="scientific">Trichoderma breve</name>
    <dbReference type="NCBI Taxonomy" id="2034170"/>
    <lineage>
        <taxon>Eukaryota</taxon>
        <taxon>Fungi</taxon>
        <taxon>Dikarya</taxon>
        <taxon>Ascomycota</taxon>
        <taxon>Pezizomycotina</taxon>
        <taxon>Sordariomycetes</taxon>
        <taxon>Hypocreomycetidae</taxon>
        <taxon>Hypocreales</taxon>
        <taxon>Hypocreaceae</taxon>
        <taxon>Trichoderma</taxon>
    </lineage>
</organism>
<dbReference type="AlphaFoldDB" id="A0A9W9BL86"/>
<dbReference type="GeneID" id="80864648"/>
<dbReference type="Proteomes" id="UP001140511">
    <property type="component" value="Unassembled WGS sequence"/>
</dbReference>
<feature type="signal peptide" evidence="2">
    <location>
        <begin position="1"/>
        <end position="25"/>
    </location>
</feature>
<feature type="chain" id="PRO_5040914002" evidence="2">
    <location>
        <begin position="26"/>
        <end position="132"/>
    </location>
</feature>
<comment type="caution">
    <text evidence="3">The sequence shown here is derived from an EMBL/GenBank/DDBJ whole genome shotgun (WGS) entry which is preliminary data.</text>
</comment>
<evidence type="ECO:0000313" key="4">
    <source>
        <dbReference type="Proteomes" id="UP001140511"/>
    </source>
</evidence>
<sequence>MLEGWPRVLALLRLAFRLKLDDGGAEYPREKWTSQRIRACQEAHKTRRLLREIDNERLVPKHWTGLDSVSGQQGERRREEKVEVSSQGHKQGKALAGWTSSVRALWSRYRRRIIIRPAGSAQDSEEIEEAEV</sequence>
<reference evidence="3" key="1">
    <citation type="submission" date="2022-09" db="EMBL/GenBank/DDBJ databases">
        <title>Chromosome-level assembly of Trichoderma breve T069, a fungus used in development of biopesticide product.</title>
        <authorList>
            <person name="Lin R."/>
            <person name="Liu T."/>
        </authorList>
    </citation>
    <scope>NUCLEOTIDE SEQUENCE</scope>
    <source>
        <strain evidence="3">T069</strain>
    </source>
</reference>
<gene>
    <name evidence="3" type="ORF">T069G_02750</name>
</gene>
<dbReference type="EMBL" id="JAOPEN010000002">
    <property type="protein sequence ID" value="KAJ4861796.1"/>
    <property type="molecule type" value="Genomic_DNA"/>
</dbReference>
<evidence type="ECO:0000256" key="2">
    <source>
        <dbReference type="SAM" id="SignalP"/>
    </source>
</evidence>
<accession>A0A9W9BL86</accession>
<name>A0A9W9BL86_9HYPO</name>
<keyword evidence="2" id="KW-0732">Signal</keyword>
<keyword evidence="4" id="KW-1185">Reference proteome</keyword>
<dbReference type="RefSeq" id="XP_056030852.1">
    <property type="nucleotide sequence ID" value="XM_056169960.1"/>
</dbReference>
<protein>
    <submittedName>
        <fullName evidence="3">Uncharacterized protein</fullName>
    </submittedName>
</protein>
<feature type="region of interest" description="Disordered" evidence="1">
    <location>
        <begin position="64"/>
        <end position="93"/>
    </location>
</feature>